<dbReference type="Pfam" id="PF17765">
    <property type="entry name" value="MLTR_LBD"/>
    <property type="match status" value="1"/>
</dbReference>
<gene>
    <name evidence="2" type="ORF">CCOS865_02435</name>
</gene>
<dbReference type="PANTHER" id="PTHR35010:SF4">
    <property type="entry name" value="BLL5781 PROTEIN"/>
    <property type="match status" value="1"/>
</dbReference>
<protein>
    <submittedName>
        <fullName evidence="2">Putative helix-turn-helix transcriptional regulatory protein</fullName>
    </submittedName>
</protein>
<dbReference type="EMBL" id="UNOZ01000017">
    <property type="protein sequence ID" value="SYX90169.1"/>
    <property type="molecule type" value="Genomic_DNA"/>
</dbReference>
<dbReference type="GO" id="GO:0003677">
    <property type="term" value="F:DNA binding"/>
    <property type="evidence" value="ECO:0007669"/>
    <property type="project" value="InterPro"/>
</dbReference>
<dbReference type="SMART" id="SM00530">
    <property type="entry name" value="HTH_XRE"/>
    <property type="match status" value="1"/>
</dbReference>
<keyword evidence="3" id="KW-1185">Reference proteome</keyword>
<dbReference type="AlphaFoldDB" id="A0A383RSW8"/>
<reference evidence="3" key="1">
    <citation type="submission" date="2018-08" db="EMBL/GenBank/DDBJ databases">
        <authorList>
            <person name="Blom J."/>
        </authorList>
    </citation>
    <scope>NUCLEOTIDE SEQUENCE [LARGE SCALE GENOMIC DNA]</scope>
    <source>
        <strain evidence="3">CCOS 865</strain>
    </source>
</reference>
<evidence type="ECO:0000259" key="1">
    <source>
        <dbReference type="PROSITE" id="PS50943"/>
    </source>
</evidence>
<dbReference type="Proteomes" id="UP000263595">
    <property type="component" value="Unassembled WGS sequence"/>
</dbReference>
<feature type="domain" description="HTH cro/C1-type" evidence="1">
    <location>
        <begin position="42"/>
        <end position="96"/>
    </location>
</feature>
<evidence type="ECO:0000313" key="3">
    <source>
        <dbReference type="Proteomes" id="UP000263595"/>
    </source>
</evidence>
<accession>A0A383RSW8</accession>
<dbReference type="Gene3D" id="1.10.260.40">
    <property type="entry name" value="lambda repressor-like DNA-binding domains"/>
    <property type="match status" value="1"/>
</dbReference>
<dbReference type="InterPro" id="IPR001387">
    <property type="entry name" value="Cro/C1-type_HTH"/>
</dbReference>
<dbReference type="SUPFAM" id="SSF47413">
    <property type="entry name" value="lambda repressor-like DNA-binding domains"/>
    <property type="match status" value="1"/>
</dbReference>
<evidence type="ECO:0000313" key="2">
    <source>
        <dbReference type="EMBL" id="SYX90169.1"/>
    </source>
</evidence>
<dbReference type="InterPro" id="IPR041413">
    <property type="entry name" value="MLTR_LBD"/>
</dbReference>
<name>A0A383RSW8_9PSED</name>
<dbReference type="PANTHER" id="PTHR35010">
    <property type="entry name" value="BLL4672 PROTEIN-RELATED"/>
    <property type="match status" value="1"/>
</dbReference>
<dbReference type="Pfam" id="PF13560">
    <property type="entry name" value="HTH_31"/>
    <property type="match status" value="1"/>
</dbReference>
<dbReference type="Gene3D" id="3.30.450.180">
    <property type="match status" value="1"/>
</dbReference>
<sequence>MVGARAMTSQVIDAPRTDCQARLMHTPHFHRTTPHTSAGLPLRQLRRQAGLSQLQLAMLAGISQRHLSCIETGRAKPGPGTLHALLMVLETPLEQCNEVFLAAGLAPRYAATDLDAPALEAVRLAIDHLLQANNPAPAIVIDGQWDVRAANGATAALFALIGLPVNGLAGLNLLDTLLEPGGLGEHLVNAGEVRAVAWRRASQEALGNPGLAERLGALPPLSDPAAPTTGMPPLLLTRIASAQGELSFMSTFTTFGMPLDITVASLRIEHLIPADAHTWQVMTEAWQRLSASASCSVV</sequence>
<dbReference type="CDD" id="cd00093">
    <property type="entry name" value="HTH_XRE"/>
    <property type="match status" value="1"/>
</dbReference>
<proteinExistence type="predicted"/>
<dbReference type="InterPro" id="IPR010982">
    <property type="entry name" value="Lambda_DNA-bd_dom_sf"/>
</dbReference>
<organism evidence="2 3">
    <name type="scientific">Pseudomonas reidholzensis</name>
    <dbReference type="NCBI Taxonomy" id="1785162"/>
    <lineage>
        <taxon>Bacteria</taxon>
        <taxon>Pseudomonadati</taxon>
        <taxon>Pseudomonadota</taxon>
        <taxon>Gammaproteobacteria</taxon>
        <taxon>Pseudomonadales</taxon>
        <taxon>Pseudomonadaceae</taxon>
        <taxon>Pseudomonas</taxon>
    </lineage>
</organism>
<dbReference type="PROSITE" id="PS50943">
    <property type="entry name" value="HTH_CROC1"/>
    <property type="match status" value="1"/>
</dbReference>